<gene>
    <name evidence="3" type="ORF">P1N92_07505</name>
</gene>
<accession>A0ABT6HEH8</accession>
<evidence type="ECO:0000313" key="4">
    <source>
        <dbReference type="Proteomes" id="UP001529201"/>
    </source>
</evidence>
<dbReference type="EMBL" id="JARGDN010000008">
    <property type="protein sequence ID" value="MDG9733961.1"/>
    <property type="molecule type" value="Genomic_DNA"/>
</dbReference>
<feature type="compositionally biased region" description="Polar residues" evidence="1">
    <location>
        <begin position="126"/>
        <end position="156"/>
    </location>
</feature>
<feature type="compositionally biased region" description="Basic and acidic residues" evidence="1">
    <location>
        <begin position="116"/>
        <end position="125"/>
    </location>
</feature>
<comment type="caution">
    <text evidence="3">The sequence shown here is derived from an EMBL/GenBank/DDBJ whole genome shotgun (WGS) entry which is preliminary data.</text>
</comment>
<evidence type="ECO:0000256" key="1">
    <source>
        <dbReference type="SAM" id="MobiDB-lite"/>
    </source>
</evidence>
<feature type="compositionally biased region" description="Polar residues" evidence="1">
    <location>
        <begin position="17"/>
        <end position="40"/>
    </location>
</feature>
<keyword evidence="2" id="KW-0472">Membrane</keyword>
<feature type="compositionally biased region" description="Polar residues" evidence="1">
    <location>
        <begin position="58"/>
        <end position="78"/>
    </location>
</feature>
<feature type="region of interest" description="Disordered" evidence="1">
    <location>
        <begin position="1"/>
        <end position="40"/>
    </location>
</feature>
<reference evidence="3 4" key="1">
    <citation type="submission" date="2023-02" db="EMBL/GenBank/DDBJ databases">
        <title>Antimicrobial susceptibility testing and tentative epidemiological cut-off values for Lactobacillaceae family species intended for ingestion.</title>
        <authorList>
            <person name="Noehr-Meldgaard K."/>
            <person name="Struve C."/>
            <person name="Ingmer H."/>
            <person name="Koza A."/>
            <person name="Al-Nakeeb K."/>
            <person name="Agersoe Y."/>
        </authorList>
    </citation>
    <scope>NUCLEOTIDE SEQUENCE [LARGE SCALE GENOMIC DNA]</scope>
    <source>
        <strain evidence="3 4">DSM 20193</strain>
    </source>
</reference>
<evidence type="ECO:0000313" key="3">
    <source>
        <dbReference type="EMBL" id="MDG9733961.1"/>
    </source>
</evidence>
<organism evidence="3 4">
    <name type="scientific">Leuconostoc pseudomesenteroides</name>
    <dbReference type="NCBI Taxonomy" id="33968"/>
    <lineage>
        <taxon>Bacteria</taxon>
        <taxon>Bacillati</taxon>
        <taxon>Bacillota</taxon>
        <taxon>Bacilli</taxon>
        <taxon>Lactobacillales</taxon>
        <taxon>Lactobacillaceae</taxon>
        <taxon>Leuconostoc</taxon>
    </lineage>
</organism>
<feature type="compositionally biased region" description="Polar residues" evidence="1">
    <location>
        <begin position="103"/>
        <end position="115"/>
    </location>
</feature>
<name>A0ABT6HEH8_LEUPS</name>
<sequence>MSTSSSQANESQSLSTIASDEISTSLSERISASDSLSTAESTSAIIVSEHNATSVKLSDATSLSESTAIVNQSDSTSVRVMPSDETSTSESKSQSVSEFTSEFDSTLTSLHQSEVSSERQSKSQVDDTTGNIVMKNQATDRVQTLESTTGSNMTAKLTTTAPTISAEKVTSTNSLSVPSQATVLKGLLPENPKIITARRILIGQYETGDKFNIRLILEILTPLILISGFLLAAKRRKKEGDAETK</sequence>
<feature type="compositionally biased region" description="Low complexity" evidence="1">
    <location>
        <begin position="83"/>
        <end position="102"/>
    </location>
</feature>
<keyword evidence="4" id="KW-1185">Reference proteome</keyword>
<feature type="region of interest" description="Disordered" evidence="1">
    <location>
        <begin position="58"/>
        <end position="156"/>
    </location>
</feature>
<proteinExistence type="predicted"/>
<feature type="transmembrane region" description="Helical" evidence="2">
    <location>
        <begin position="215"/>
        <end position="233"/>
    </location>
</feature>
<dbReference type="Proteomes" id="UP001529201">
    <property type="component" value="Unassembled WGS sequence"/>
</dbReference>
<feature type="compositionally biased region" description="Low complexity" evidence="1">
    <location>
        <begin position="1"/>
        <end position="16"/>
    </location>
</feature>
<keyword evidence="2" id="KW-1133">Transmembrane helix</keyword>
<dbReference type="RefSeq" id="WP_031941105.1">
    <property type="nucleotide sequence ID" value="NZ_JARGDN010000008.1"/>
</dbReference>
<protein>
    <submittedName>
        <fullName evidence="3">Uncharacterized protein</fullName>
    </submittedName>
</protein>
<evidence type="ECO:0000256" key="2">
    <source>
        <dbReference type="SAM" id="Phobius"/>
    </source>
</evidence>
<keyword evidence="2" id="KW-0812">Transmembrane</keyword>